<evidence type="ECO:0000313" key="2">
    <source>
        <dbReference type="EMBL" id="KAK2980426.1"/>
    </source>
</evidence>
<protein>
    <submittedName>
        <fullName evidence="2">Uncharacterized protein</fullName>
    </submittedName>
</protein>
<feature type="transmembrane region" description="Helical" evidence="1">
    <location>
        <begin position="54"/>
        <end position="73"/>
    </location>
</feature>
<proteinExistence type="predicted"/>
<keyword evidence="1" id="KW-1133">Transmembrane helix</keyword>
<dbReference type="PANTHER" id="PTHR12126">
    <property type="entry name" value="NADH-UBIQUINONE OXIDOREDUCTASE 39 KDA SUBUNIT-RELATED"/>
    <property type="match status" value="1"/>
</dbReference>
<dbReference type="AlphaFoldDB" id="A0AA88RJZ6"/>
<comment type="caution">
    <text evidence="2">The sequence shown here is derived from an EMBL/GenBank/DDBJ whole genome shotgun (WGS) entry which is preliminary data.</text>
</comment>
<keyword evidence="3" id="KW-1185">Reference proteome</keyword>
<organism evidence="2 3">
    <name type="scientific">Escallonia rubra</name>
    <dbReference type="NCBI Taxonomy" id="112253"/>
    <lineage>
        <taxon>Eukaryota</taxon>
        <taxon>Viridiplantae</taxon>
        <taxon>Streptophyta</taxon>
        <taxon>Embryophyta</taxon>
        <taxon>Tracheophyta</taxon>
        <taxon>Spermatophyta</taxon>
        <taxon>Magnoliopsida</taxon>
        <taxon>eudicotyledons</taxon>
        <taxon>Gunneridae</taxon>
        <taxon>Pentapetalae</taxon>
        <taxon>asterids</taxon>
        <taxon>campanulids</taxon>
        <taxon>Escalloniales</taxon>
        <taxon>Escalloniaceae</taxon>
        <taxon>Escallonia</taxon>
    </lineage>
</organism>
<dbReference type="SUPFAM" id="SSF51735">
    <property type="entry name" value="NAD(P)-binding Rossmann-fold domains"/>
    <property type="match status" value="1"/>
</dbReference>
<feature type="transmembrane region" description="Helical" evidence="1">
    <location>
        <begin position="93"/>
        <end position="111"/>
    </location>
</feature>
<dbReference type="Proteomes" id="UP001187471">
    <property type="component" value="Unassembled WGS sequence"/>
</dbReference>
<dbReference type="PANTHER" id="PTHR12126:SF16">
    <property type="entry name" value="MIOREX COMPLEX COMPONENT 2"/>
    <property type="match status" value="1"/>
</dbReference>
<dbReference type="GO" id="GO:0044877">
    <property type="term" value="F:protein-containing complex binding"/>
    <property type="evidence" value="ECO:0007669"/>
    <property type="project" value="TreeGrafter"/>
</dbReference>
<reference evidence="2" key="1">
    <citation type="submission" date="2022-12" db="EMBL/GenBank/DDBJ databases">
        <title>Draft genome assemblies for two species of Escallonia (Escalloniales).</title>
        <authorList>
            <person name="Chanderbali A."/>
            <person name="Dervinis C."/>
            <person name="Anghel I."/>
            <person name="Soltis D."/>
            <person name="Soltis P."/>
            <person name="Zapata F."/>
        </authorList>
    </citation>
    <scope>NUCLEOTIDE SEQUENCE</scope>
    <source>
        <strain evidence="2">UCBG92.1500</strain>
        <tissue evidence="2">Leaf</tissue>
    </source>
</reference>
<dbReference type="InterPro" id="IPR051207">
    <property type="entry name" value="ComplexI_NDUFA9_subunit"/>
</dbReference>
<evidence type="ECO:0000313" key="3">
    <source>
        <dbReference type="Proteomes" id="UP001187471"/>
    </source>
</evidence>
<dbReference type="EMBL" id="JAVXUO010001638">
    <property type="protein sequence ID" value="KAK2980426.1"/>
    <property type="molecule type" value="Genomic_DNA"/>
</dbReference>
<keyword evidence="1" id="KW-0812">Transmembrane</keyword>
<name>A0AA88RJZ6_9ASTE</name>
<evidence type="ECO:0000256" key="1">
    <source>
        <dbReference type="SAM" id="Phobius"/>
    </source>
</evidence>
<gene>
    <name evidence="2" type="ORF">RJ640_007027</name>
</gene>
<dbReference type="GO" id="GO:0005739">
    <property type="term" value="C:mitochondrion"/>
    <property type="evidence" value="ECO:0007669"/>
    <property type="project" value="TreeGrafter"/>
</dbReference>
<sequence length="189" mass="21124">MYWWRVECGMGSMQVVSFNGALWVAGVGFPFYGEEREALESRGWLFMSLKVPSGVKRFVYISAADFGVVNYLLQGYYEGKRAAESELLTKFTYGGGFSFLTCLYGFIVKAWNVSRTLGHSILFYFGLDFHVLQYAKPLNQVPLVGPLFTPPVNVTAVAKVAVRAATDHVFPPGIIDVYGILRYSQQKSV</sequence>
<keyword evidence="1" id="KW-0472">Membrane</keyword>
<accession>A0AA88RJZ6</accession>
<dbReference type="InterPro" id="IPR036291">
    <property type="entry name" value="NAD(P)-bd_dom_sf"/>
</dbReference>
<feature type="transmembrane region" description="Helical" evidence="1">
    <location>
        <begin position="12"/>
        <end position="33"/>
    </location>
</feature>